<evidence type="ECO:0000313" key="1">
    <source>
        <dbReference type="EMBL" id="KAI9922663.1"/>
    </source>
</evidence>
<keyword evidence="2" id="KW-1185">Reference proteome</keyword>
<dbReference type="EMBL" id="CM047580">
    <property type="protein sequence ID" value="KAI9922663.1"/>
    <property type="molecule type" value="Genomic_DNA"/>
</dbReference>
<comment type="caution">
    <text evidence="1">The sequence shown here is derived from an EMBL/GenBank/DDBJ whole genome shotgun (WGS) entry which is preliminary data.</text>
</comment>
<gene>
    <name evidence="1" type="ORF">PsorP6_002359</name>
</gene>
<name>A0ACC0WX20_9STRA</name>
<organism evidence="1 2">
    <name type="scientific">Peronosclerospora sorghi</name>
    <dbReference type="NCBI Taxonomy" id="230839"/>
    <lineage>
        <taxon>Eukaryota</taxon>
        <taxon>Sar</taxon>
        <taxon>Stramenopiles</taxon>
        <taxon>Oomycota</taxon>
        <taxon>Peronosporomycetes</taxon>
        <taxon>Peronosporales</taxon>
        <taxon>Peronosporaceae</taxon>
        <taxon>Peronosclerospora</taxon>
    </lineage>
</organism>
<sequence>MCCSCCLLFTVLVYFFVPFINVAIITLKKYPRGLFAPGVKDRQECGACVCEYIEASACGL</sequence>
<proteinExistence type="predicted"/>
<evidence type="ECO:0000313" key="2">
    <source>
        <dbReference type="Proteomes" id="UP001163321"/>
    </source>
</evidence>
<accession>A0ACC0WX20</accession>
<dbReference type="Proteomes" id="UP001163321">
    <property type="component" value="Chromosome 1"/>
</dbReference>
<protein>
    <submittedName>
        <fullName evidence="1">Uncharacterized protein</fullName>
    </submittedName>
</protein>
<reference evidence="1 2" key="1">
    <citation type="journal article" date="2022" name="bioRxiv">
        <title>The genome of the oomycete Peronosclerospora sorghi, a cosmopolitan pathogen of maize and sorghum, is inflated with dispersed pseudogenes.</title>
        <authorList>
            <person name="Fletcher K."/>
            <person name="Martin F."/>
            <person name="Isakeit T."/>
            <person name="Cavanaugh K."/>
            <person name="Magill C."/>
            <person name="Michelmore R."/>
        </authorList>
    </citation>
    <scope>NUCLEOTIDE SEQUENCE [LARGE SCALE GENOMIC DNA]</scope>
    <source>
        <strain evidence="1">P6</strain>
    </source>
</reference>